<gene>
    <name evidence="1" type="ORF">LTR84_004104</name>
</gene>
<dbReference type="Proteomes" id="UP001358417">
    <property type="component" value="Unassembled WGS sequence"/>
</dbReference>
<protein>
    <submittedName>
        <fullName evidence="1">Uncharacterized protein</fullName>
    </submittedName>
</protein>
<dbReference type="AlphaFoldDB" id="A0AAV9N5B6"/>
<evidence type="ECO:0000313" key="1">
    <source>
        <dbReference type="EMBL" id="KAK5049985.1"/>
    </source>
</evidence>
<dbReference type="PANTHER" id="PTHR38790:SF4">
    <property type="entry name" value="2EXR DOMAIN-CONTAINING PROTEIN"/>
    <property type="match status" value="1"/>
</dbReference>
<evidence type="ECO:0000313" key="2">
    <source>
        <dbReference type="Proteomes" id="UP001358417"/>
    </source>
</evidence>
<dbReference type="PANTHER" id="PTHR38790">
    <property type="entry name" value="2EXR DOMAIN-CONTAINING PROTEIN-RELATED"/>
    <property type="match status" value="1"/>
</dbReference>
<proteinExistence type="predicted"/>
<keyword evidence="2" id="KW-1185">Reference proteome</keyword>
<dbReference type="EMBL" id="JAVRRD010000018">
    <property type="protein sequence ID" value="KAK5049985.1"/>
    <property type="molecule type" value="Genomic_DNA"/>
</dbReference>
<organism evidence="1 2">
    <name type="scientific">Exophiala bonariae</name>
    <dbReference type="NCBI Taxonomy" id="1690606"/>
    <lineage>
        <taxon>Eukaryota</taxon>
        <taxon>Fungi</taxon>
        <taxon>Dikarya</taxon>
        <taxon>Ascomycota</taxon>
        <taxon>Pezizomycotina</taxon>
        <taxon>Eurotiomycetes</taxon>
        <taxon>Chaetothyriomycetidae</taxon>
        <taxon>Chaetothyriales</taxon>
        <taxon>Herpotrichiellaceae</taxon>
        <taxon>Exophiala</taxon>
    </lineage>
</organism>
<reference evidence="1 2" key="1">
    <citation type="submission" date="2023-08" db="EMBL/GenBank/DDBJ databases">
        <title>Black Yeasts Isolated from many extreme environments.</title>
        <authorList>
            <person name="Coleine C."/>
            <person name="Stajich J.E."/>
            <person name="Selbmann L."/>
        </authorList>
    </citation>
    <scope>NUCLEOTIDE SEQUENCE [LARGE SCALE GENOMIC DNA]</scope>
    <source>
        <strain evidence="1 2">CCFEE 5792</strain>
    </source>
</reference>
<comment type="caution">
    <text evidence="1">The sequence shown here is derived from an EMBL/GenBank/DDBJ whole genome shotgun (WGS) entry which is preliminary data.</text>
</comment>
<dbReference type="RefSeq" id="XP_064704795.1">
    <property type="nucleotide sequence ID" value="XM_064847683.1"/>
</dbReference>
<name>A0AAV9N5B6_9EURO</name>
<dbReference type="GeneID" id="89972283"/>
<accession>A0AAV9N5B6</accession>
<sequence length="316" mass="36828">MTSISLLPNTIDHQEDSPLFSDLPSEIRNTIFELALTAQHDEKRPYRADRAFYRPGYLAHTQINCSLLLTCKRAYFEARLFPLSANEHVFWLFNGPWKSIGKQSRHTANWAAWYSRLNEDQKTSIGEIHIFVQQFHLEALGNRGDIGPLDLSAKRLHLTLRHSDWWSWESPPNSSDRLGICPWRTERTSHHQTIAEPEQPDINYIRERMTPETWGGQLSQVKGLEVLEIEFETDLNKKEQLEVVVARAKHWKFPLANGTVLEWTGQQKDYSWEGLKYLKDDGQMLRESPISRHALKRKYEVTTLTWKALPATHLVM</sequence>